<proteinExistence type="inferred from homology"/>
<evidence type="ECO:0000256" key="5">
    <source>
        <dbReference type="ARBA" id="ARBA00022840"/>
    </source>
</evidence>
<protein>
    <submittedName>
        <fullName evidence="10">DNA helicase</fullName>
    </submittedName>
</protein>
<organism evidence="10 11">
    <name type="scientific">Clostridium manihotivorum</name>
    <dbReference type="NCBI Taxonomy" id="2320868"/>
    <lineage>
        <taxon>Bacteria</taxon>
        <taxon>Bacillati</taxon>
        <taxon>Bacillota</taxon>
        <taxon>Clostridia</taxon>
        <taxon>Eubacteriales</taxon>
        <taxon>Clostridiaceae</taxon>
        <taxon>Clostridium</taxon>
    </lineage>
</organism>
<dbReference type="GO" id="GO:0005524">
    <property type="term" value="F:ATP binding"/>
    <property type="evidence" value="ECO:0007669"/>
    <property type="project" value="UniProtKB-KW"/>
</dbReference>
<dbReference type="Pfam" id="PF13087">
    <property type="entry name" value="AAA_12"/>
    <property type="match status" value="1"/>
</dbReference>
<feature type="domain" description="DUF2726" evidence="7">
    <location>
        <begin position="815"/>
        <end position="899"/>
    </location>
</feature>
<dbReference type="OrthoDB" id="9757917at2"/>
<evidence type="ECO:0000256" key="2">
    <source>
        <dbReference type="ARBA" id="ARBA00022741"/>
    </source>
</evidence>
<dbReference type="InterPro" id="IPR047187">
    <property type="entry name" value="SF1_C_Upf1"/>
</dbReference>
<dbReference type="AlphaFoldDB" id="A0A410DWU9"/>
<dbReference type="PANTHER" id="PTHR43788">
    <property type="entry name" value="DNA2/NAM7 HELICASE FAMILY MEMBER"/>
    <property type="match status" value="1"/>
</dbReference>
<dbReference type="RefSeq" id="WP_128214259.1">
    <property type="nucleotide sequence ID" value="NZ_CP025746.1"/>
</dbReference>
<name>A0A410DWU9_9CLOT</name>
<dbReference type="InterPro" id="IPR041679">
    <property type="entry name" value="DNA2/NAM7-like_C"/>
</dbReference>
<evidence type="ECO:0000313" key="10">
    <source>
        <dbReference type="EMBL" id="QAA33537.1"/>
    </source>
</evidence>
<feature type="domain" description="DNA2/NAM7 helicase helicase" evidence="8">
    <location>
        <begin position="177"/>
        <end position="533"/>
    </location>
</feature>
<keyword evidence="2" id="KW-0547">Nucleotide-binding</keyword>
<dbReference type="Proteomes" id="UP000286268">
    <property type="component" value="Chromosome"/>
</dbReference>
<dbReference type="EMBL" id="CP025746">
    <property type="protein sequence ID" value="QAA33537.1"/>
    <property type="molecule type" value="Genomic_DNA"/>
</dbReference>
<evidence type="ECO:0000256" key="1">
    <source>
        <dbReference type="ARBA" id="ARBA00007913"/>
    </source>
</evidence>
<keyword evidence="4 10" id="KW-0347">Helicase</keyword>
<evidence type="ECO:0000256" key="6">
    <source>
        <dbReference type="SAM" id="Coils"/>
    </source>
</evidence>
<keyword evidence="3" id="KW-0378">Hydrolase</keyword>
<dbReference type="Pfam" id="PF13086">
    <property type="entry name" value="AAA_11"/>
    <property type="match status" value="1"/>
</dbReference>
<dbReference type="GO" id="GO:0043139">
    <property type="term" value="F:5'-3' DNA helicase activity"/>
    <property type="evidence" value="ECO:0007669"/>
    <property type="project" value="TreeGrafter"/>
</dbReference>
<dbReference type="KEGG" id="cmah:C1I91_18860"/>
<evidence type="ECO:0000259" key="8">
    <source>
        <dbReference type="Pfam" id="PF13086"/>
    </source>
</evidence>
<dbReference type="PANTHER" id="PTHR43788:SF8">
    <property type="entry name" value="DNA-BINDING PROTEIN SMUBP-2"/>
    <property type="match status" value="1"/>
</dbReference>
<reference evidence="10 11" key="1">
    <citation type="submission" date="2018-01" db="EMBL/GenBank/DDBJ databases">
        <title>Genome Sequencing and Assembly of Anaerobacter polyendosporus strain CT4.</title>
        <authorList>
            <person name="Tachaapaikoon C."/>
            <person name="Sutheeworapong S."/>
            <person name="Jenjaroenpun P."/>
            <person name="Wongsurawat T."/>
            <person name="Nookeaw I."/>
            <person name="Cheawchanlertfa P."/>
            <person name="Kosugi A."/>
            <person name="Cheevadhanarak S."/>
            <person name="Ratanakhanokchai K."/>
        </authorList>
    </citation>
    <scope>NUCLEOTIDE SEQUENCE [LARGE SCALE GENOMIC DNA]</scope>
    <source>
        <strain evidence="10 11">CT4</strain>
    </source>
</reference>
<dbReference type="CDD" id="cd18808">
    <property type="entry name" value="SF1_C_Upf1"/>
    <property type="match status" value="1"/>
</dbReference>
<sequence length="904" mass="105263">MNIERNLIFIKGEDKTEKITYCKYNNGKYDVTFSGNARTYSYNYDNLRWLSKPEELNPKDVLIYENKQCITGIIKIFKFEDYYRLIFKSGFNKLYHKSQIVIEENCLNNDLSNDCFKYLKMLASYINVSLDEDSTFLSKQYEKLTTVSPSSVLANYLNPKKMTKLEEHQQVIFPFGFNISQKSATENALSSQISVIEGPPGTGKTQTILNIIANAIINDKTVAVVSNNNSATANVLEKLEKYDVDFIAAYLGKSDNRKKFFETQQRHYPEFSQWKIEAEEYETIQKELLASQKTLEDMLEKQSTVARLKQELASLNTELEYFNSYSNTNKSTIRSYKTLFNNNSDLVMSLLVDFHIRLNKYIKFDLKYKLKNLLKYGIISFKFYKNSPEDIVEHLRKLYYELRFKEITNEISAIEAELNRYSFKDQMKAYSEKSMRLLKAKLAKKYGEKHSRVNFSEEALWKNFDSFIYEYPVILSTTHSLRNSAAKNYLFDYVIIDEASQVDVVTGALAFSSAKNAVIVGDLKQLPNIVSSEIENITNNIFNRYHLNEAYNYSKHSLLSSIISLYDDVPKTLLKEHYRWHPKIIDFCNKKFYDDELIILTSGEENHSPLAVYKTVKGNHARGNYNQRQIDVILEEILPGLKSKKSIGIISPYRDQISALQRVIKDENVEIDTVHKYQGREKKTIILSTVANESNDFIEDPNLINVAISRAEDKLILIVSDSDIVNGNNNISDLIRYIDYNNFEIINSNIYSVFDLLYSSYSEKLLEVLNRNKKVSEHISENLMNAVIEKVLSDHKFKSLDKVMHQPLKMLLRDTSKLNEAEYKFAMNILTHTDFLIYRKIDKMPVLVVEVDGYYYHANNPKQLERDRMKDEILEKYNIPILRIRTNESGEEKRIYGKLLEVLN</sequence>
<evidence type="ECO:0000259" key="7">
    <source>
        <dbReference type="Pfam" id="PF10881"/>
    </source>
</evidence>
<dbReference type="InterPro" id="IPR041677">
    <property type="entry name" value="DNA2/NAM7_AAA_11"/>
</dbReference>
<dbReference type="InterPro" id="IPR050534">
    <property type="entry name" value="Coronavir_polyprotein_1ab"/>
</dbReference>
<gene>
    <name evidence="10" type="ORF">C1I91_18860</name>
</gene>
<evidence type="ECO:0000256" key="4">
    <source>
        <dbReference type="ARBA" id="ARBA00022806"/>
    </source>
</evidence>
<keyword evidence="6" id="KW-0175">Coiled coil</keyword>
<dbReference type="Gene3D" id="3.40.50.300">
    <property type="entry name" value="P-loop containing nucleotide triphosphate hydrolases"/>
    <property type="match status" value="3"/>
</dbReference>
<feature type="domain" description="DNA2/NAM7 helicase-like C-terminal" evidence="9">
    <location>
        <begin position="556"/>
        <end position="719"/>
    </location>
</feature>
<evidence type="ECO:0000313" key="11">
    <source>
        <dbReference type="Proteomes" id="UP000286268"/>
    </source>
</evidence>
<evidence type="ECO:0000259" key="9">
    <source>
        <dbReference type="Pfam" id="PF13087"/>
    </source>
</evidence>
<keyword evidence="11" id="KW-1185">Reference proteome</keyword>
<dbReference type="InterPro" id="IPR024402">
    <property type="entry name" value="DUF2726"/>
</dbReference>
<dbReference type="SUPFAM" id="SSF52540">
    <property type="entry name" value="P-loop containing nucleoside triphosphate hydrolases"/>
    <property type="match status" value="1"/>
</dbReference>
<dbReference type="Gene3D" id="3.40.960.10">
    <property type="entry name" value="VSR Endonuclease"/>
    <property type="match status" value="1"/>
</dbReference>
<dbReference type="CDD" id="cd17934">
    <property type="entry name" value="DEXXQc_Upf1-like"/>
    <property type="match status" value="1"/>
</dbReference>
<accession>A0A410DWU9</accession>
<keyword evidence="5" id="KW-0067">ATP-binding</keyword>
<feature type="coiled-coil region" evidence="6">
    <location>
        <begin position="281"/>
        <end position="318"/>
    </location>
</feature>
<dbReference type="InterPro" id="IPR027417">
    <property type="entry name" value="P-loop_NTPase"/>
</dbReference>
<dbReference type="Pfam" id="PF10881">
    <property type="entry name" value="DUF2726"/>
    <property type="match status" value="1"/>
</dbReference>
<evidence type="ECO:0000256" key="3">
    <source>
        <dbReference type="ARBA" id="ARBA00022801"/>
    </source>
</evidence>
<dbReference type="GO" id="GO:0016787">
    <property type="term" value="F:hydrolase activity"/>
    <property type="evidence" value="ECO:0007669"/>
    <property type="project" value="UniProtKB-KW"/>
</dbReference>
<comment type="similarity">
    <text evidence="1">Belongs to the DNA2/NAM7 helicase family.</text>
</comment>